<name>A0A655SE48_VIBCL</name>
<sequence length="58" mass="6368">MLLSKVTIHGCIAFGFCCTDQATLSTVPVNTNMYFESWVTLLGGIEFSKNFTASIVIF</sequence>
<evidence type="ECO:0000313" key="1">
    <source>
        <dbReference type="EMBL" id="CSB21044.1"/>
    </source>
</evidence>
<reference evidence="1 2" key="1">
    <citation type="submission" date="2015-07" db="EMBL/GenBank/DDBJ databases">
        <authorList>
            <consortium name="Pathogen Informatics"/>
        </authorList>
    </citation>
    <scope>NUCLEOTIDE SEQUENCE [LARGE SCALE GENOMIC DNA]</scope>
    <source>
        <strain evidence="1 2">A51</strain>
    </source>
</reference>
<accession>A0A655SE48</accession>
<proteinExistence type="predicted"/>
<dbReference type="Proteomes" id="UP000044806">
    <property type="component" value="Unassembled WGS sequence"/>
</dbReference>
<protein>
    <submittedName>
        <fullName evidence="1">Uncharacterized protein</fullName>
    </submittedName>
</protein>
<gene>
    <name evidence="1" type="ORF">ERS013165_03839</name>
</gene>
<dbReference type="EMBL" id="CWOW01000052">
    <property type="protein sequence ID" value="CSB21044.1"/>
    <property type="molecule type" value="Genomic_DNA"/>
</dbReference>
<evidence type="ECO:0000313" key="2">
    <source>
        <dbReference type="Proteomes" id="UP000044806"/>
    </source>
</evidence>
<dbReference type="AlphaFoldDB" id="A0A655SE48"/>
<organism evidence="1 2">
    <name type="scientific">Vibrio cholerae</name>
    <dbReference type="NCBI Taxonomy" id="666"/>
    <lineage>
        <taxon>Bacteria</taxon>
        <taxon>Pseudomonadati</taxon>
        <taxon>Pseudomonadota</taxon>
        <taxon>Gammaproteobacteria</taxon>
        <taxon>Vibrionales</taxon>
        <taxon>Vibrionaceae</taxon>
        <taxon>Vibrio</taxon>
    </lineage>
</organism>